<gene>
    <name evidence="1" type="primary">AlNc14C457G11778</name>
    <name evidence="1" type="ORF">ALNC14_132650</name>
</gene>
<organism evidence="1">
    <name type="scientific">Albugo laibachii Nc14</name>
    <dbReference type="NCBI Taxonomy" id="890382"/>
    <lineage>
        <taxon>Eukaryota</taxon>
        <taxon>Sar</taxon>
        <taxon>Stramenopiles</taxon>
        <taxon>Oomycota</taxon>
        <taxon>Peronosporomycetes</taxon>
        <taxon>Albuginales</taxon>
        <taxon>Albuginaceae</taxon>
        <taxon>Albugo</taxon>
    </lineage>
</organism>
<dbReference type="HOGENOM" id="CLU_2404127_0_0_1"/>
<evidence type="ECO:0000313" key="1">
    <source>
        <dbReference type="EMBL" id="CCA27121.1"/>
    </source>
</evidence>
<reference evidence="1" key="1">
    <citation type="journal article" date="2011" name="PLoS Biol.">
        <title>Gene gain and loss during evolution of obligate parasitism in the white rust pathogen of Arabidopsis thaliana.</title>
        <authorList>
            <person name="Kemen E."/>
            <person name="Gardiner A."/>
            <person name="Schultz-Larsen T."/>
            <person name="Kemen A.C."/>
            <person name="Balmuth A.L."/>
            <person name="Robert-Seilaniantz A."/>
            <person name="Bailey K."/>
            <person name="Holub E."/>
            <person name="Studholme D.J."/>
            <person name="Maclean D."/>
            <person name="Jones J.D."/>
        </authorList>
    </citation>
    <scope>NUCLEOTIDE SEQUENCE</scope>
</reference>
<dbReference type="EMBL" id="FR824500">
    <property type="protein sequence ID" value="CCA27121.1"/>
    <property type="molecule type" value="Genomic_DNA"/>
</dbReference>
<name>F0X039_9STRA</name>
<reference evidence="1" key="2">
    <citation type="submission" date="2011-02" db="EMBL/GenBank/DDBJ databases">
        <authorList>
            <person name="MacLean D."/>
        </authorList>
    </citation>
    <scope>NUCLEOTIDE SEQUENCE</scope>
</reference>
<proteinExistence type="predicted"/>
<accession>F0X039</accession>
<protein>
    <submittedName>
        <fullName evidence="1">AlNc14C457G11778 protein</fullName>
    </submittedName>
</protein>
<dbReference type="AlphaFoldDB" id="F0X039"/>
<sequence length="114" mass="13854">MVRKWGIDVCHFQVDSKRVHIMRRGLFRFLHLLLRSFYIVFGIQKNGNQPLKYEKKERTLERMMEQTKDATVHSLWQAVQVRKGPEKKKENSSSRKASHREWFFAPSFCYLCYW</sequence>